<feature type="binding site" evidence="14">
    <location>
        <position position="265"/>
    </location>
    <ligand>
        <name>Na(+)</name>
        <dbReference type="ChEBI" id="CHEBI:29101"/>
        <label>1</label>
    </ligand>
</feature>
<keyword evidence="4 16" id="KW-0812">Transmembrane</keyword>
<feature type="transmembrane region" description="Helical" evidence="17">
    <location>
        <begin position="497"/>
        <end position="522"/>
    </location>
</feature>
<dbReference type="GO" id="GO:0089718">
    <property type="term" value="P:amino acid import across plasma membrane"/>
    <property type="evidence" value="ECO:0007669"/>
    <property type="project" value="TreeGrafter"/>
</dbReference>
<feature type="binding site" evidence="14">
    <location>
        <position position="368"/>
    </location>
    <ligand>
        <name>Na(+)</name>
        <dbReference type="ChEBI" id="CHEBI:29101"/>
        <label>1</label>
    </ligand>
</feature>
<evidence type="ECO:0000256" key="11">
    <source>
        <dbReference type="ARBA" id="ARBA00023180"/>
    </source>
</evidence>
<feature type="transmembrane region" description="Helical" evidence="17">
    <location>
        <begin position="49"/>
        <end position="70"/>
    </location>
</feature>
<keyword evidence="8 14" id="KW-0915">Sodium</keyword>
<evidence type="ECO:0000256" key="3">
    <source>
        <dbReference type="ARBA" id="ARBA00022448"/>
    </source>
</evidence>
<name>A0A8J5MMX9_HOMAM</name>
<feature type="transmembrane region" description="Helical" evidence="17">
    <location>
        <begin position="422"/>
        <end position="445"/>
    </location>
</feature>
<dbReference type="GO" id="GO:0005283">
    <property type="term" value="F:amino acid:sodium symporter activity"/>
    <property type="evidence" value="ECO:0007669"/>
    <property type="project" value="TreeGrafter"/>
</dbReference>
<dbReference type="InterPro" id="IPR000175">
    <property type="entry name" value="Na/ntran_symport"/>
</dbReference>
<evidence type="ECO:0000256" key="1">
    <source>
        <dbReference type="ARBA" id="ARBA00004141"/>
    </source>
</evidence>
<dbReference type="GO" id="GO:0046872">
    <property type="term" value="F:metal ion binding"/>
    <property type="evidence" value="ECO:0007669"/>
    <property type="project" value="UniProtKB-KW"/>
</dbReference>
<evidence type="ECO:0000256" key="5">
    <source>
        <dbReference type="ARBA" id="ARBA00022847"/>
    </source>
</evidence>
<keyword evidence="14" id="KW-0479">Metal-binding</keyword>
<feature type="transmembrane region" description="Helical" evidence="17">
    <location>
        <begin position="291"/>
        <end position="312"/>
    </location>
</feature>
<feature type="transmembrane region" description="Helical" evidence="17">
    <location>
        <begin position="355"/>
        <end position="380"/>
    </location>
</feature>
<evidence type="ECO:0000256" key="14">
    <source>
        <dbReference type="PIRSR" id="PIRSR600175-1"/>
    </source>
</evidence>
<evidence type="ECO:0000256" key="16">
    <source>
        <dbReference type="RuleBase" id="RU003732"/>
    </source>
</evidence>
<comment type="subcellular location">
    <subcellularLocation>
        <location evidence="1">Membrane</location>
        <topology evidence="1">Multi-pass membrane protein</topology>
    </subcellularLocation>
</comment>
<dbReference type="PANTHER" id="PTHR11616:SF321">
    <property type="entry name" value="SODIUM-DEPENDENT NUTRIENT AMINO ACID TRANSPORTER 1-RELATED"/>
    <property type="match status" value="1"/>
</dbReference>
<evidence type="ECO:0000256" key="17">
    <source>
        <dbReference type="SAM" id="Phobius"/>
    </source>
</evidence>
<comment type="function">
    <text evidence="13">Unusual broad substrate spectrum amino acid:sodium cotransporter that promotes absorption of the D isomers of essential amino acids. Neutral amino acids are the preferred substrates, especially methionine and phenylalanine.</text>
</comment>
<feature type="binding site" evidence="14">
    <location>
        <position position="28"/>
    </location>
    <ligand>
        <name>Na(+)</name>
        <dbReference type="ChEBI" id="CHEBI:29101"/>
        <label>1</label>
    </ligand>
</feature>
<keyword evidence="5 16" id="KW-0769">Symport</keyword>
<feature type="transmembrane region" description="Helical" evidence="17">
    <location>
        <begin position="210"/>
        <end position="234"/>
    </location>
</feature>
<feature type="transmembrane region" description="Helical" evidence="17">
    <location>
        <begin position="392"/>
        <end position="410"/>
    </location>
</feature>
<dbReference type="CDD" id="cd10324">
    <property type="entry name" value="SLC6sbd"/>
    <property type="match status" value="1"/>
</dbReference>
<feature type="transmembrane region" description="Helical" evidence="17">
    <location>
        <begin position="91"/>
        <end position="118"/>
    </location>
</feature>
<keyword evidence="7 17" id="KW-1133">Transmembrane helix</keyword>
<keyword evidence="10 17" id="KW-0472">Membrane</keyword>
<dbReference type="GO" id="GO:0005886">
    <property type="term" value="C:plasma membrane"/>
    <property type="evidence" value="ECO:0007669"/>
    <property type="project" value="TreeGrafter"/>
</dbReference>
<evidence type="ECO:0000256" key="13">
    <source>
        <dbReference type="ARBA" id="ARBA00037785"/>
    </source>
</evidence>
<feature type="binding site" evidence="14">
    <location>
        <position position="27"/>
    </location>
    <ligand>
        <name>Na(+)</name>
        <dbReference type="ChEBI" id="CHEBI:29101"/>
        <label>1</label>
    </ligand>
</feature>
<organism evidence="18 19">
    <name type="scientific">Homarus americanus</name>
    <name type="common">American lobster</name>
    <dbReference type="NCBI Taxonomy" id="6706"/>
    <lineage>
        <taxon>Eukaryota</taxon>
        <taxon>Metazoa</taxon>
        <taxon>Ecdysozoa</taxon>
        <taxon>Arthropoda</taxon>
        <taxon>Crustacea</taxon>
        <taxon>Multicrustacea</taxon>
        <taxon>Malacostraca</taxon>
        <taxon>Eumalacostraca</taxon>
        <taxon>Eucarida</taxon>
        <taxon>Decapoda</taxon>
        <taxon>Pleocyemata</taxon>
        <taxon>Astacidea</taxon>
        <taxon>Nephropoidea</taxon>
        <taxon>Nephropidae</taxon>
        <taxon>Homarus</taxon>
    </lineage>
</organism>
<feature type="binding site" evidence="14">
    <location>
        <position position="32"/>
    </location>
    <ligand>
        <name>Na(+)</name>
        <dbReference type="ChEBI" id="CHEBI:29101"/>
        <label>1</label>
    </ligand>
</feature>
<evidence type="ECO:0000256" key="12">
    <source>
        <dbReference type="ARBA" id="ARBA00023201"/>
    </source>
</evidence>
<keyword evidence="9" id="KW-0406">Ion transport</keyword>
<feature type="binding site" evidence="14">
    <location>
        <position position="364"/>
    </location>
    <ligand>
        <name>Na(+)</name>
        <dbReference type="ChEBI" id="CHEBI:29101"/>
        <label>1</label>
    </ligand>
</feature>
<feature type="disulfide bond" evidence="15">
    <location>
        <begin position="130"/>
        <end position="138"/>
    </location>
</feature>
<keyword evidence="6" id="KW-0029">Amino-acid transport</keyword>
<keyword evidence="3 16" id="KW-0813">Transport</keyword>
<feature type="transmembrane region" description="Helical" evidence="17">
    <location>
        <begin position="20"/>
        <end position="37"/>
    </location>
</feature>
<sequence>MSMEWARPEREQWSNSREFLLSCISMAVGIGNVWRFPFVALENGGGAFLIPYLLVLIFIGKPLYYLEFCLGQFASFGPVKLWELSPAFRGIGYGQAVSTMAVLTFYTFLMGLCVFFFFASFHSVLPWSICGPWASSNCLNSNTNTTLLNFSSFTTAAEEYFREVVLQVDPLGFNNGIGLPEWRLSLCLLASWVIIFIVQAKGVRSSGKAAYFTAIFPYLVLFVMLGRGVTLPGASKGILYFITPRWEKLLEPRVWYAAVEQALFSLTIGFGVVVMLASYNNFRHNVYRDATIISFADTFTSLLAGFTIFSILGHLAELMDVEVSEVLKGGGTTLAFISYPDALARFQYVPQLFSAMFFLMLFTLGLGSAVAYTATIITVICDQFPHIKKWKVTLWVCIVGFLVGLLYTTPQGQHILTLVNHYAGGVSIMFLMILQLVAVMWVYGLKKLLYDIEFMLHRKTGLYWKICWGVLNPLFITIVFVFSQITAKPLTYGDYVFGNVATGFGIGLAGFSVAMVPLFFLLEVWNKKNTAGISTLWEVIQHTFKPTSAWSPMDPDLSKEYHHFLASKKQKSTEGK</sequence>
<evidence type="ECO:0000256" key="10">
    <source>
        <dbReference type="ARBA" id="ARBA00023136"/>
    </source>
</evidence>
<evidence type="ECO:0000256" key="9">
    <source>
        <dbReference type="ARBA" id="ARBA00023065"/>
    </source>
</evidence>
<evidence type="ECO:0000256" key="8">
    <source>
        <dbReference type="ARBA" id="ARBA00023053"/>
    </source>
</evidence>
<protein>
    <recommendedName>
        <fullName evidence="16">Transporter</fullName>
    </recommendedName>
</protein>
<dbReference type="PROSITE" id="PS50267">
    <property type="entry name" value="NA_NEUROTRAN_SYMP_3"/>
    <property type="match status" value="1"/>
</dbReference>
<keyword evidence="11" id="KW-0325">Glycoprotein</keyword>
<evidence type="ECO:0000256" key="4">
    <source>
        <dbReference type="ARBA" id="ARBA00022692"/>
    </source>
</evidence>
<dbReference type="AlphaFoldDB" id="A0A8J5MMX9"/>
<feature type="transmembrane region" description="Helical" evidence="17">
    <location>
        <begin position="466"/>
        <end position="485"/>
    </location>
</feature>
<evidence type="ECO:0000313" key="19">
    <source>
        <dbReference type="Proteomes" id="UP000747542"/>
    </source>
</evidence>
<feature type="transmembrane region" description="Helical" evidence="17">
    <location>
        <begin position="182"/>
        <end position="198"/>
    </location>
</feature>
<gene>
    <name evidence="18" type="primary">NAAT1-L2</name>
    <name evidence="18" type="ORF">Hamer_G019281</name>
</gene>
<dbReference type="InterPro" id="IPR037272">
    <property type="entry name" value="SNS_sf"/>
</dbReference>
<comment type="similarity">
    <text evidence="2 16">Belongs to the sodium:neurotransmitter symporter (SNF) (TC 2.A.22) family.</text>
</comment>
<dbReference type="EMBL" id="JAHLQT010038152">
    <property type="protein sequence ID" value="KAG7157057.1"/>
    <property type="molecule type" value="Genomic_DNA"/>
</dbReference>
<dbReference type="PROSITE" id="PS00610">
    <property type="entry name" value="NA_NEUROTRAN_SYMP_1"/>
    <property type="match status" value="1"/>
</dbReference>
<dbReference type="PRINTS" id="PR00176">
    <property type="entry name" value="NANEUSMPORT"/>
</dbReference>
<evidence type="ECO:0000313" key="18">
    <source>
        <dbReference type="EMBL" id="KAG7157057.1"/>
    </source>
</evidence>
<reference evidence="18" key="1">
    <citation type="journal article" date="2021" name="Sci. Adv.">
        <title>The American lobster genome reveals insights on longevity, neural, and immune adaptations.</title>
        <authorList>
            <person name="Polinski J.M."/>
            <person name="Zimin A.V."/>
            <person name="Clark K.F."/>
            <person name="Kohn A.B."/>
            <person name="Sadowski N."/>
            <person name="Timp W."/>
            <person name="Ptitsyn A."/>
            <person name="Khanna P."/>
            <person name="Romanova D.Y."/>
            <person name="Williams P."/>
            <person name="Greenwood S.J."/>
            <person name="Moroz L.L."/>
            <person name="Walt D.R."/>
            <person name="Bodnar A.G."/>
        </authorList>
    </citation>
    <scope>NUCLEOTIDE SEQUENCE</scope>
    <source>
        <strain evidence="18">GMGI-L3</strain>
    </source>
</reference>
<evidence type="ECO:0000256" key="15">
    <source>
        <dbReference type="PIRSR" id="PIRSR600175-2"/>
    </source>
</evidence>
<dbReference type="GO" id="GO:0015179">
    <property type="term" value="F:L-amino acid transmembrane transporter activity"/>
    <property type="evidence" value="ECO:0007669"/>
    <property type="project" value="TreeGrafter"/>
</dbReference>
<accession>A0A8J5MMX9</accession>
<dbReference type="Pfam" id="PF00209">
    <property type="entry name" value="SNF"/>
    <property type="match status" value="1"/>
</dbReference>
<comment type="caution">
    <text evidence="18">The sequence shown here is derived from an EMBL/GenBank/DDBJ whole genome shotgun (WGS) entry which is preliminary data.</text>
</comment>
<dbReference type="PANTHER" id="PTHR11616">
    <property type="entry name" value="SODIUM/CHLORIDE DEPENDENT TRANSPORTER"/>
    <property type="match status" value="1"/>
</dbReference>
<feature type="transmembrane region" description="Helical" evidence="17">
    <location>
        <begin position="254"/>
        <end position="279"/>
    </location>
</feature>
<keyword evidence="15" id="KW-1015">Disulfide bond</keyword>
<evidence type="ECO:0000256" key="7">
    <source>
        <dbReference type="ARBA" id="ARBA00022989"/>
    </source>
</evidence>
<evidence type="ECO:0000256" key="2">
    <source>
        <dbReference type="ARBA" id="ARBA00006459"/>
    </source>
</evidence>
<dbReference type="Proteomes" id="UP000747542">
    <property type="component" value="Unassembled WGS sequence"/>
</dbReference>
<proteinExistence type="inferred from homology"/>
<evidence type="ECO:0000256" key="6">
    <source>
        <dbReference type="ARBA" id="ARBA00022970"/>
    </source>
</evidence>
<dbReference type="SUPFAM" id="SSF161070">
    <property type="entry name" value="SNF-like"/>
    <property type="match status" value="1"/>
</dbReference>
<keyword evidence="12" id="KW-0739">Sodium transport</keyword>
<keyword evidence="19" id="KW-1185">Reference proteome</keyword>